<evidence type="ECO:0000256" key="5">
    <source>
        <dbReference type="ARBA" id="ARBA00023136"/>
    </source>
</evidence>
<reference evidence="8" key="1">
    <citation type="submission" date="2016-12" db="EMBL/GenBank/DDBJ databases">
        <title>Genome sequence of Streptomyces antioxidans MUSC 164.</title>
        <authorList>
            <person name="Lee L.-H."/>
            <person name="Ser H.-L."/>
        </authorList>
    </citation>
    <scope>NUCLEOTIDE SEQUENCE [LARGE SCALE GENOMIC DNA]</scope>
    <source>
        <strain evidence="8">MUSC 164</strain>
    </source>
</reference>
<dbReference type="Gene3D" id="1.20.1250.20">
    <property type="entry name" value="MFS general substrate transporter like domains"/>
    <property type="match status" value="1"/>
</dbReference>
<evidence type="ECO:0000256" key="3">
    <source>
        <dbReference type="ARBA" id="ARBA00022692"/>
    </source>
</evidence>
<protein>
    <submittedName>
        <fullName evidence="8">MFS transporter</fullName>
    </submittedName>
</protein>
<dbReference type="GO" id="GO:0005886">
    <property type="term" value="C:plasma membrane"/>
    <property type="evidence" value="ECO:0007669"/>
    <property type="project" value="UniProtKB-SubCell"/>
</dbReference>
<sequence length="411" mass="41602">MRTYREVFRAPEFTPLFLIFATQVAASTASGLALGTLVYAATGSPLLSALSMFGPSLAQVAGALALLSAADRLPPRAALSGLSALFALGTAALALPGLPVAAVLAIVFGLGAAASLGGAVRYGLLTEILPKDGYLLGRSVLNMSGGTMQIGGYAAGGLLVTALSARGTLLTAAALYVLAGAASRFGLSGRPARAGGRPSVAETWRVNARLWSSAPRRRVYYALWVPNGLIVGCESLFVPYAPRNAGLLFAVGSLGMLMGDLVTGRLLPPHLRERLAAPLRLLLAAPYLVFAVRPPLPLALAAVALASIGFSATLGLQQRLMALTPDGMSGQALGLHSSGMLTMQGVSAALAGALAQPTSPAVAMAVLAAVSVAVTLTLAPGLRGDDPGAQRPQAAPPEGSIEESAREGRAP</sequence>
<evidence type="ECO:0000256" key="1">
    <source>
        <dbReference type="ARBA" id="ARBA00004651"/>
    </source>
</evidence>
<keyword evidence="9" id="KW-1185">Reference proteome</keyword>
<keyword evidence="4 7" id="KW-1133">Transmembrane helix</keyword>
<accession>A0A1V4CUX2</accession>
<dbReference type="InterPro" id="IPR036259">
    <property type="entry name" value="MFS_trans_sf"/>
</dbReference>
<evidence type="ECO:0000256" key="7">
    <source>
        <dbReference type="SAM" id="Phobius"/>
    </source>
</evidence>
<feature type="region of interest" description="Disordered" evidence="6">
    <location>
        <begin position="382"/>
        <end position="411"/>
    </location>
</feature>
<dbReference type="PANTHER" id="PTHR23513:SF11">
    <property type="entry name" value="STAPHYLOFERRIN A TRANSPORTER"/>
    <property type="match status" value="1"/>
</dbReference>
<feature type="transmembrane region" description="Helical" evidence="7">
    <location>
        <begin position="140"/>
        <end position="163"/>
    </location>
</feature>
<name>A0A1V4CUX2_9ACTN</name>
<dbReference type="SUPFAM" id="SSF103473">
    <property type="entry name" value="MFS general substrate transporter"/>
    <property type="match status" value="1"/>
</dbReference>
<evidence type="ECO:0000313" key="9">
    <source>
        <dbReference type="Proteomes" id="UP000033615"/>
    </source>
</evidence>
<feature type="transmembrane region" description="Helical" evidence="7">
    <location>
        <begin position="337"/>
        <end position="355"/>
    </location>
</feature>
<evidence type="ECO:0000256" key="2">
    <source>
        <dbReference type="ARBA" id="ARBA00022475"/>
    </source>
</evidence>
<feature type="transmembrane region" description="Helical" evidence="7">
    <location>
        <begin position="169"/>
        <end position="187"/>
    </location>
</feature>
<keyword evidence="3 7" id="KW-0812">Transmembrane</keyword>
<feature type="transmembrane region" description="Helical" evidence="7">
    <location>
        <begin position="298"/>
        <end position="316"/>
    </location>
</feature>
<keyword evidence="5 7" id="KW-0472">Membrane</keyword>
<dbReference type="OrthoDB" id="3287459at2"/>
<dbReference type="PANTHER" id="PTHR23513">
    <property type="entry name" value="INTEGRAL MEMBRANE EFFLUX PROTEIN-RELATED"/>
    <property type="match status" value="1"/>
</dbReference>
<comment type="subcellular location">
    <subcellularLocation>
        <location evidence="1">Cell membrane</location>
        <topology evidence="1">Multi-pass membrane protein</topology>
    </subcellularLocation>
</comment>
<feature type="transmembrane region" description="Helical" evidence="7">
    <location>
        <begin position="50"/>
        <end position="70"/>
    </location>
</feature>
<feature type="transmembrane region" description="Helical" evidence="7">
    <location>
        <begin position="101"/>
        <end position="120"/>
    </location>
</feature>
<feature type="transmembrane region" description="Helical" evidence="7">
    <location>
        <begin position="361"/>
        <end position="382"/>
    </location>
</feature>
<organism evidence="8 9">
    <name type="scientific">Streptomyces antioxidans</name>
    <dbReference type="NCBI Taxonomy" id="1507734"/>
    <lineage>
        <taxon>Bacteria</taxon>
        <taxon>Bacillati</taxon>
        <taxon>Actinomycetota</taxon>
        <taxon>Actinomycetes</taxon>
        <taxon>Kitasatosporales</taxon>
        <taxon>Streptomycetaceae</taxon>
        <taxon>Streptomyces</taxon>
    </lineage>
</organism>
<comment type="caution">
    <text evidence="8">The sequence shown here is derived from an EMBL/GenBank/DDBJ whole genome shotgun (WGS) entry which is preliminary data.</text>
</comment>
<evidence type="ECO:0000256" key="6">
    <source>
        <dbReference type="SAM" id="MobiDB-lite"/>
    </source>
</evidence>
<feature type="transmembrane region" description="Helical" evidence="7">
    <location>
        <begin position="77"/>
        <end position="95"/>
    </location>
</feature>
<evidence type="ECO:0000313" key="8">
    <source>
        <dbReference type="EMBL" id="OPF70790.1"/>
    </source>
</evidence>
<dbReference type="EMBL" id="LAKD02000133">
    <property type="protein sequence ID" value="OPF70790.1"/>
    <property type="molecule type" value="Genomic_DNA"/>
</dbReference>
<dbReference type="AlphaFoldDB" id="A0A1V4CUX2"/>
<dbReference type="Proteomes" id="UP000033615">
    <property type="component" value="Unassembled WGS sequence"/>
</dbReference>
<proteinExistence type="predicted"/>
<feature type="transmembrane region" description="Helical" evidence="7">
    <location>
        <begin position="219"/>
        <end position="238"/>
    </location>
</feature>
<gene>
    <name evidence="8" type="ORF">VT50_0235735</name>
</gene>
<dbReference type="RefSeq" id="WP_046087643.1">
    <property type="nucleotide sequence ID" value="NZ_LAKD02000133.1"/>
</dbReference>
<evidence type="ECO:0000256" key="4">
    <source>
        <dbReference type="ARBA" id="ARBA00022989"/>
    </source>
</evidence>
<keyword evidence="2" id="KW-1003">Cell membrane</keyword>